<sequence>MGRTLTRFLIALSLTLFSALANASWKGFRGVPGPERPRAARGKMLGGGATVAVVILGILAGCAGRPEDRARDLARHADVAWEEGRYEAALDLWEKARAVLPEDDTLSLRLAEAYGQRYQWDKAAALCRDVLDRSPNHVQAWRQTAVLAMAFGRMDEALRAVETLKHLDPEGAESLALQGDFHVLQGQAEAALEAYDGARHALHAAKTASAETFKEAVASSRAETMEGVLRVKKAACLIAMGRRDEALHELADMAAVPPRSSEVWAHVGRVWELMGDSERAAKAYETAFAMHCGDLSPMVRRIRLALKENKVQEAEAALHRLEQAGAPSSVVGKLRIEGALQAGAPQQAAHLLASLRSKGFLDVELRLMEAKILLFQDHPAAALLILEKILDLEPHIPLAQYLAGLAHLRLHHVRLAQKAMIRALELQPSFTEARLVLAATYYKLKEMEPARAHAQKLAEREPENSQARFLLALVAAEEGAVDEAGRHVKAMALLGADPRRLEAVKALVWEKSENLNDAVKAALGFWDALPEDADAAWQAVSLLCRSGRAEEGLERLARTQNQNPKAVAIQVLGGDLARCTGRRDLATAFYEKALALEADTASAYRGLLRCEAGSREATEKILKDFLEHVRHSPEPAAAWADHARAQGETTKARKILEETLKAHPESGVPANNLAWLYLESNECLDKALALAQQAYDRLPDRAEVLDTLGYAYFKKGLLTRALWYLSEARTRDPANPFAAYHLGLLYAAQNDGDQARLHLEAALRLGLPPETAAQAAATLSQLSP</sequence>
<dbReference type="Pfam" id="PF13432">
    <property type="entry name" value="TPR_16"/>
    <property type="match status" value="3"/>
</dbReference>
<dbReference type="AlphaFoldDB" id="A0A832A4Q7"/>
<comment type="caution">
    <text evidence="5">The sequence shown here is derived from an EMBL/GenBank/DDBJ whole genome shotgun (WGS) entry which is preliminary data.</text>
</comment>
<keyword evidence="2 3" id="KW-0802">TPR repeat</keyword>
<proteinExistence type="predicted"/>
<feature type="signal peptide" evidence="4">
    <location>
        <begin position="1"/>
        <end position="23"/>
    </location>
</feature>
<dbReference type="InterPro" id="IPR011990">
    <property type="entry name" value="TPR-like_helical_dom_sf"/>
</dbReference>
<dbReference type="InterPro" id="IPR019734">
    <property type="entry name" value="TPR_rpt"/>
</dbReference>
<organism evidence="5">
    <name type="scientific">Desulfacinum infernum</name>
    <dbReference type="NCBI Taxonomy" id="35837"/>
    <lineage>
        <taxon>Bacteria</taxon>
        <taxon>Pseudomonadati</taxon>
        <taxon>Thermodesulfobacteriota</taxon>
        <taxon>Syntrophobacteria</taxon>
        <taxon>Syntrophobacterales</taxon>
        <taxon>Syntrophobacteraceae</taxon>
        <taxon>Desulfacinum</taxon>
    </lineage>
</organism>
<dbReference type="PROSITE" id="PS50005">
    <property type="entry name" value="TPR"/>
    <property type="match status" value="1"/>
</dbReference>
<dbReference type="SMART" id="SM00028">
    <property type="entry name" value="TPR"/>
    <property type="match status" value="10"/>
</dbReference>
<gene>
    <name evidence="5" type="ORF">ENS06_09675</name>
</gene>
<dbReference type="Gene3D" id="1.25.40.10">
    <property type="entry name" value="Tetratricopeptide repeat domain"/>
    <property type="match status" value="4"/>
</dbReference>
<feature type="repeat" description="TPR" evidence="3">
    <location>
        <begin position="702"/>
        <end position="735"/>
    </location>
</feature>
<dbReference type="PANTHER" id="PTHR45586:SF1">
    <property type="entry name" value="LIPOPOLYSACCHARIDE ASSEMBLY PROTEIN B"/>
    <property type="match status" value="1"/>
</dbReference>
<protein>
    <submittedName>
        <fullName evidence="5">Tetratricopeptide repeat protein</fullName>
    </submittedName>
</protein>
<reference evidence="5" key="1">
    <citation type="journal article" date="2020" name="mSystems">
        <title>Genome- and Community-Level Interaction Insights into Carbon Utilization and Element Cycling Functions of Hydrothermarchaeota in Hydrothermal Sediment.</title>
        <authorList>
            <person name="Zhou Z."/>
            <person name="Liu Y."/>
            <person name="Xu W."/>
            <person name="Pan J."/>
            <person name="Luo Z.H."/>
            <person name="Li M."/>
        </authorList>
    </citation>
    <scope>NUCLEOTIDE SEQUENCE [LARGE SCALE GENOMIC DNA]</scope>
    <source>
        <strain evidence="5">SpSt-456</strain>
    </source>
</reference>
<evidence type="ECO:0000313" key="5">
    <source>
        <dbReference type="EMBL" id="HFK97572.1"/>
    </source>
</evidence>
<dbReference type="Pfam" id="PF14559">
    <property type="entry name" value="TPR_19"/>
    <property type="match status" value="1"/>
</dbReference>
<evidence type="ECO:0000256" key="1">
    <source>
        <dbReference type="ARBA" id="ARBA00022737"/>
    </source>
</evidence>
<dbReference type="InterPro" id="IPR051012">
    <property type="entry name" value="CellSynth/LPSAsmb/PSIAsmb"/>
</dbReference>
<dbReference type="EMBL" id="DSTK01000027">
    <property type="protein sequence ID" value="HFK97572.1"/>
    <property type="molecule type" value="Genomic_DNA"/>
</dbReference>
<keyword evidence="4" id="KW-0732">Signal</keyword>
<feature type="chain" id="PRO_5032609681" evidence="4">
    <location>
        <begin position="24"/>
        <end position="784"/>
    </location>
</feature>
<evidence type="ECO:0000256" key="3">
    <source>
        <dbReference type="PROSITE-ProRule" id="PRU00339"/>
    </source>
</evidence>
<evidence type="ECO:0000256" key="4">
    <source>
        <dbReference type="SAM" id="SignalP"/>
    </source>
</evidence>
<accession>A0A832A4Q7</accession>
<name>A0A832A4Q7_9BACT</name>
<dbReference type="PANTHER" id="PTHR45586">
    <property type="entry name" value="TPR REPEAT-CONTAINING PROTEIN PA4667"/>
    <property type="match status" value="1"/>
</dbReference>
<keyword evidence="1" id="KW-0677">Repeat</keyword>
<dbReference type="SUPFAM" id="SSF48452">
    <property type="entry name" value="TPR-like"/>
    <property type="match status" value="2"/>
</dbReference>
<evidence type="ECO:0000256" key="2">
    <source>
        <dbReference type="ARBA" id="ARBA00022803"/>
    </source>
</evidence>